<evidence type="ECO:0000313" key="1">
    <source>
        <dbReference type="EMBL" id="WYW19432.1"/>
    </source>
</evidence>
<organism evidence="1 2">
    <name type="scientific">Amycolatopsis coloradensis</name>
    <dbReference type="NCBI Taxonomy" id="76021"/>
    <lineage>
        <taxon>Bacteria</taxon>
        <taxon>Bacillati</taxon>
        <taxon>Actinomycetota</taxon>
        <taxon>Actinomycetes</taxon>
        <taxon>Pseudonocardiales</taxon>
        <taxon>Pseudonocardiaceae</taxon>
        <taxon>Amycolatopsis</taxon>
    </lineage>
</organism>
<proteinExistence type="predicted"/>
<evidence type="ECO:0000313" key="2">
    <source>
        <dbReference type="Proteomes" id="UP001456344"/>
    </source>
</evidence>
<name>A0ACD5BJL7_9PSEU</name>
<gene>
    <name evidence="1" type="ORF">LCL61_28195</name>
</gene>
<protein>
    <submittedName>
        <fullName evidence="1">Uncharacterized protein</fullName>
    </submittedName>
</protein>
<keyword evidence="2" id="KW-1185">Reference proteome</keyword>
<dbReference type="EMBL" id="CP150484">
    <property type="protein sequence ID" value="WYW19432.1"/>
    <property type="molecule type" value="Genomic_DNA"/>
</dbReference>
<dbReference type="Proteomes" id="UP001456344">
    <property type="component" value="Chromosome"/>
</dbReference>
<reference evidence="1" key="1">
    <citation type="submission" date="2023-10" db="EMBL/GenBank/DDBJ databases">
        <title>Whole genome sequencing of actinobacterial strain Amycolatopsis sp. (BCA-696) identifies the underlying plant growth-promoting genes.</title>
        <authorList>
            <person name="Gandham P."/>
            <person name="Vadla N."/>
            <person name="Saji A."/>
            <person name="Srinivas V."/>
            <person name="Ruperao P."/>
            <person name="Selvanayagam S."/>
            <person name="Saxena R.K."/>
            <person name="Rathore A."/>
            <person name="Gopalakrishnan S."/>
            <person name="Thakur V."/>
        </authorList>
    </citation>
    <scope>NUCLEOTIDE SEQUENCE</scope>
    <source>
        <strain evidence="1">BCA-696</strain>
    </source>
</reference>
<accession>A0ACD5BJL7</accession>
<sequence length="238" mass="25602">MDDLDLLFEGVAACRQVVALAPGDPAYLSNLAAALEMMYWHTSDTEVLDDAVRVAREAVAATPDHDHSRMMRLSNLSNSLRTQYVRTGDEATIRKAVDVGERAVSMLDGPGDDTSKKAFDATPESHPNRPDVLSNLALRRAAAAIDLAGVEAGVALARQALEWTDKQIPDRAHNEACLASTLRSHFNFSGEVSSLAEAAGLARSAMLRTRNDNKNLANRLVEYGTAPGVAAPQGREHV</sequence>